<keyword evidence="2" id="KW-0805">Transcription regulation</keyword>
<evidence type="ECO:0000259" key="6">
    <source>
        <dbReference type="PROSITE" id="PS51369"/>
    </source>
</evidence>
<organism evidence="7">
    <name type="scientific">Cymbidium ensifolium</name>
    <name type="common">Orchid</name>
    <name type="synonym">Epidendrum ensifolium</name>
    <dbReference type="NCBI Taxonomy" id="78740"/>
    <lineage>
        <taxon>Eukaryota</taxon>
        <taxon>Viridiplantae</taxon>
        <taxon>Streptophyta</taxon>
        <taxon>Embryophyta</taxon>
        <taxon>Tracheophyta</taxon>
        <taxon>Spermatophyta</taxon>
        <taxon>Magnoliopsida</taxon>
        <taxon>Liliopsida</taxon>
        <taxon>Asparagales</taxon>
        <taxon>Orchidaceae</taxon>
        <taxon>Epidendroideae</taxon>
        <taxon>Cymbidieae</taxon>
        <taxon>Cymbidiinae</taxon>
        <taxon>Cymbidium</taxon>
    </lineage>
</organism>
<keyword evidence="5" id="KW-0539">Nucleus</keyword>
<dbReference type="PROSITE" id="PS51369">
    <property type="entry name" value="TCP"/>
    <property type="match status" value="1"/>
</dbReference>
<dbReference type="PANTHER" id="PTHR31072:SF147">
    <property type="entry name" value="TRANSCRIPTION FACTOR TCP13"/>
    <property type="match status" value="1"/>
</dbReference>
<sequence>MRTRYDEIHKMIKDSRKKKFLNKQKGGTNEATKQQTSSRLWSTLRNPRVVRVSQTFGGKDRHSKVTTIRGLRDRRERLSVPTAIQLYDLQDKLGLNQPSKVVDWLLNASQQEIDKLPPLPPIPGNYIQFPQSLASSSSAVNDGITENVTDSDHRAQTISNDQVVFSSNVVDQNVAQFQKSSVYWNSDDFLRSRSARDNTLDSGIDQKGNGGKYHHDEIDSTMAYTFFHQFQPNVPQAEVAQGFLLASGSPSLISLMPGSQPMMPSVFSSYGNNHNNSQMPSTFAQLLPLNSSRTSLHAGREHERKQ</sequence>
<dbReference type="AlphaFoldDB" id="A0A2D3E4V0"/>
<dbReference type="GO" id="GO:0005634">
    <property type="term" value="C:nucleus"/>
    <property type="evidence" value="ECO:0007669"/>
    <property type="project" value="UniProtKB-SubCell"/>
</dbReference>
<dbReference type="Pfam" id="PF03634">
    <property type="entry name" value="TCP"/>
    <property type="match status" value="1"/>
</dbReference>
<name>A0A2D3E4V0_CYMEN</name>
<dbReference type="GO" id="GO:0043565">
    <property type="term" value="F:sequence-specific DNA binding"/>
    <property type="evidence" value="ECO:0007669"/>
    <property type="project" value="TreeGrafter"/>
</dbReference>
<evidence type="ECO:0000256" key="2">
    <source>
        <dbReference type="ARBA" id="ARBA00023015"/>
    </source>
</evidence>
<keyword evidence="4" id="KW-0804">Transcription</keyword>
<reference evidence="7" key="1">
    <citation type="journal article" date="2015" name="PLoS ONE">
        <title>Digital Gene Expression Analysis Based on De Novo Transcriptome Assembly Reveals New Genes Associated with Floral Organ Differentiation of the Orchid Plant Cymbidium ensifolium.</title>
        <authorList>
            <person name="Yang F."/>
            <person name="Zhu G."/>
        </authorList>
    </citation>
    <scope>NUCLEOTIDE SEQUENCE</scope>
</reference>
<evidence type="ECO:0000256" key="5">
    <source>
        <dbReference type="ARBA" id="ARBA00023242"/>
    </source>
</evidence>
<dbReference type="InterPro" id="IPR005333">
    <property type="entry name" value="Transcription_factor_TCP"/>
</dbReference>
<feature type="domain" description="TCP" evidence="6">
    <location>
        <begin position="58"/>
        <end position="116"/>
    </location>
</feature>
<evidence type="ECO:0000256" key="3">
    <source>
        <dbReference type="ARBA" id="ARBA00023125"/>
    </source>
</evidence>
<reference evidence="7" key="2">
    <citation type="submission" date="2016-12" db="EMBL/GenBank/DDBJ databases">
        <authorList>
            <person name="Song W.-J."/>
            <person name="Kurnit D.M."/>
        </authorList>
    </citation>
    <scope>NUCLEOTIDE SEQUENCE</scope>
</reference>
<dbReference type="PANTHER" id="PTHR31072">
    <property type="entry name" value="TRANSCRIPTION FACTOR TCP4-RELATED"/>
    <property type="match status" value="1"/>
</dbReference>
<dbReference type="EMBL" id="KY322790">
    <property type="protein sequence ID" value="ATU32525.1"/>
    <property type="molecule type" value="mRNA"/>
</dbReference>
<proteinExistence type="evidence at transcript level"/>
<evidence type="ECO:0000256" key="1">
    <source>
        <dbReference type="ARBA" id="ARBA00004123"/>
    </source>
</evidence>
<dbReference type="GO" id="GO:0003700">
    <property type="term" value="F:DNA-binding transcription factor activity"/>
    <property type="evidence" value="ECO:0007669"/>
    <property type="project" value="InterPro"/>
</dbReference>
<accession>A0A2D3E4V0</accession>
<keyword evidence="3" id="KW-0238">DNA-binding</keyword>
<dbReference type="InterPro" id="IPR017887">
    <property type="entry name" value="TF_TCP_subgr"/>
</dbReference>
<comment type="subcellular location">
    <subcellularLocation>
        <location evidence="1">Nucleus</location>
    </subcellularLocation>
</comment>
<evidence type="ECO:0000313" key="7">
    <source>
        <dbReference type="EMBL" id="ATU32525.1"/>
    </source>
</evidence>
<evidence type="ECO:0000256" key="4">
    <source>
        <dbReference type="ARBA" id="ARBA00023163"/>
    </source>
</evidence>
<protein>
    <submittedName>
        <fullName evidence="7">TCP13-like protein</fullName>
    </submittedName>
</protein>